<gene>
    <name evidence="2" type="ORF">BN997_01594</name>
</gene>
<keyword evidence="1" id="KW-1133">Transmembrane helix</keyword>
<evidence type="ECO:0000313" key="3">
    <source>
        <dbReference type="Proteomes" id="UP000040453"/>
    </source>
</evidence>
<evidence type="ECO:0000256" key="1">
    <source>
        <dbReference type="SAM" id="Phobius"/>
    </source>
</evidence>
<accession>A0A0A1MF88</accession>
<proteinExistence type="predicted"/>
<dbReference type="STRING" id="545501.BN997_01594"/>
<organism evidence="2 3">
    <name type="scientific">Oceanobacillus oncorhynchi</name>
    <dbReference type="NCBI Taxonomy" id="545501"/>
    <lineage>
        <taxon>Bacteria</taxon>
        <taxon>Bacillati</taxon>
        <taxon>Bacillota</taxon>
        <taxon>Bacilli</taxon>
        <taxon>Bacillales</taxon>
        <taxon>Bacillaceae</taxon>
        <taxon>Oceanobacillus</taxon>
    </lineage>
</organism>
<dbReference type="Proteomes" id="UP000040453">
    <property type="component" value="Unassembled WGS sequence"/>
</dbReference>
<feature type="transmembrane region" description="Helical" evidence="1">
    <location>
        <begin position="36"/>
        <end position="54"/>
    </location>
</feature>
<feature type="transmembrane region" description="Helical" evidence="1">
    <location>
        <begin position="7"/>
        <end position="30"/>
    </location>
</feature>
<protein>
    <submittedName>
        <fullName evidence="2">Uncharacterized protein</fullName>
    </submittedName>
</protein>
<dbReference type="RefSeq" id="WP_175297020.1">
    <property type="nucleotide sequence ID" value="NZ_CDGG01000001.1"/>
</dbReference>
<keyword evidence="3" id="KW-1185">Reference proteome</keyword>
<sequence>MTKTKWALLVLGIMDLVLIMMHGTDYYFLFLKPTGYVIPMVINLIVLAAIGFRAKLPIRSNLPKIWTIAGLVIFIPIILFHGFMVLLMEYSYTKIDSPYDQQSLVIEHRSFTLGETTYSYNFYKTKFGFIGKQLDDQSISIVARRRDYPSESFNAENALGLGNVEWLTADSVRFHTWKGTEDVYLDSTQPSSETDETENLEEAIEQFMDNAEKKEGGKTITVNGNTLTVRYDAAANQEWIDIANENEAGAIPTQQCSRIVPNKERGYYMLEECTHQWEYPLYPMSEKR</sequence>
<dbReference type="AlphaFoldDB" id="A0A0A1MF88"/>
<keyword evidence="1" id="KW-0472">Membrane</keyword>
<dbReference type="EMBL" id="CDGG01000001">
    <property type="protein sequence ID" value="CEI81748.1"/>
    <property type="molecule type" value="Genomic_DNA"/>
</dbReference>
<reference evidence="2 3" key="1">
    <citation type="submission" date="2014-11" db="EMBL/GenBank/DDBJ databases">
        <authorList>
            <person name="Urmite Genomes Urmite Genomes"/>
        </authorList>
    </citation>
    <scope>NUCLEOTIDE SEQUENCE [LARGE SCALE GENOMIC DNA]</scope>
    <source>
        <strain evidence="2 3">Oc5</strain>
    </source>
</reference>
<feature type="transmembrane region" description="Helical" evidence="1">
    <location>
        <begin position="66"/>
        <end position="88"/>
    </location>
</feature>
<name>A0A0A1MF88_9BACI</name>
<keyword evidence="1" id="KW-0812">Transmembrane</keyword>
<evidence type="ECO:0000313" key="2">
    <source>
        <dbReference type="EMBL" id="CEI81748.1"/>
    </source>
</evidence>